<feature type="transmembrane region" description="Helical" evidence="1">
    <location>
        <begin position="48"/>
        <end position="71"/>
    </location>
</feature>
<keyword evidence="1" id="KW-0812">Transmembrane</keyword>
<dbReference type="AlphaFoldDB" id="A0A0J9E633"/>
<keyword evidence="3" id="KW-1185">Reference proteome</keyword>
<sequence length="82" mass="8732">MAAAGSGADIEVWQRSSALIWQLATVEGETVRRAVAISVLMWFGVDSVFSIIAGAPMNVLGNIAFAAALLWPLRPIYNVQTA</sequence>
<evidence type="ECO:0000256" key="1">
    <source>
        <dbReference type="SAM" id="Phobius"/>
    </source>
</evidence>
<organism evidence="2 3">
    <name type="scientific">Candidatus Rhodobacter oscarellae</name>
    <dbReference type="NCBI Taxonomy" id="1675527"/>
    <lineage>
        <taxon>Bacteria</taxon>
        <taxon>Pseudomonadati</taxon>
        <taxon>Pseudomonadota</taxon>
        <taxon>Alphaproteobacteria</taxon>
        <taxon>Rhodobacterales</taxon>
        <taxon>Rhodobacter group</taxon>
        <taxon>Rhodobacter</taxon>
    </lineage>
</organism>
<protein>
    <submittedName>
        <fullName evidence="2">Uncharacterized protein</fullName>
    </submittedName>
</protein>
<evidence type="ECO:0000313" key="2">
    <source>
        <dbReference type="EMBL" id="KMW57289.1"/>
    </source>
</evidence>
<comment type="caution">
    <text evidence="2">The sequence shown here is derived from an EMBL/GenBank/DDBJ whole genome shotgun (WGS) entry which is preliminary data.</text>
</comment>
<reference evidence="2 3" key="1">
    <citation type="submission" date="2015-06" db="EMBL/GenBank/DDBJ databases">
        <title>Draft genome sequence of an Alphaproteobacteria species associated to the Mediterranean sponge Oscarella lobularis.</title>
        <authorList>
            <person name="Jourda C."/>
            <person name="Santini S."/>
            <person name="Claverie J.-M."/>
        </authorList>
    </citation>
    <scope>NUCLEOTIDE SEQUENCE [LARGE SCALE GENOMIC DNA]</scope>
    <source>
        <strain evidence="2">IGS</strain>
    </source>
</reference>
<dbReference type="EMBL" id="LFTY01000002">
    <property type="protein sequence ID" value="KMW57289.1"/>
    <property type="molecule type" value="Genomic_DNA"/>
</dbReference>
<evidence type="ECO:0000313" key="3">
    <source>
        <dbReference type="Proteomes" id="UP000037178"/>
    </source>
</evidence>
<keyword evidence="1" id="KW-0472">Membrane</keyword>
<accession>A0A0J9E633</accession>
<dbReference type="RefSeq" id="WP_049643032.1">
    <property type="nucleotide sequence ID" value="NZ_LFTY01000002.1"/>
</dbReference>
<dbReference type="STRING" id="1675527.AIOL_002250"/>
<dbReference type="OrthoDB" id="330925at2"/>
<proteinExistence type="predicted"/>
<dbReference type="Proteomes" id="UP000037178">
    <property type="component" value="Unassembled WGS sequence"/>
</dbReference>
<name>A0A0J9E633_9RHOB</name>
<keyword evidence="1" id="KW-1133">Transmembrane helix</keyword>
<gene>
    <name evidence="2" type="ORF">AIOL_002250</name>
</gene>